<evidence type="ECO:0000313" key="8">
    <source>
        <dbReference type="Proteomes" id="UP000085678"/>
    </source>
</evidence>
<dbReference type="InterPro" id="IPR040395">
    <property type="entry name" value="TTC19"/>
</dbReference>
<keyword evidence="8" id="KW-1185">Reference proteome</keyword>
<comment type="similarity">
    <text evidence="2">Belongs to the TTC19 family.</text>
</comment>
<dbReference type="PROSITE" id="PS50005">
    <property type="entry name" value="TPR"/>
    <property type="match status" value="1"/>
</dbReference>
<evidence type="ECO:0000256" key="4">
    <source>
        <dbReference type="ARBA" id="ARBA00022803"/>
    </source>
</evidence>
<name>A0A1S3IVU8_LINAN</name>
<evidence type="ECO:0000256" key="1">
    <source>
        <dbReference type="ARBA" id="ARBA00004173"/>
    </source>
</evidence>
<dbReference type="InParanoid" id="A0A1S3IVU8"/>
<dbReference type="Proteomes" id="UP000085678">
    <property type="component" value="Unplaced"/>
</dbReference>
<evidence type="ECO:0000313" key="9">
    <source>
        <dbReference type="RefSeq" id="XP_013402317.1"/>
    </source>
</evidence>
<reference evidence="9" key="1">
    <citation type="submission" date="2025-08" db="UniProtKB">
        <authorList>
            <consortium name="RefSeq"/>
        </authorList>
    </citation>
    <scope>IDENTIFICATION</scope>
    <source>
        <tissue evidence="9">Gonads</tissue>
    </source>
</reference>
<dbReference type="AlphaFoldDB" id="A0A1S3IVU8"/>
<dbReference type="OMA" id="AQLGYDW"/>
<dbReference type="KEGG" id="lak:106167955"/>
<dbReference type="GO" id="GO:0034551">
    <property type="term" value="P:mitochondrial respiratory chain complex III assembly"/>
    <property type="evidence" value="ECO:0007669"/>
    <property type="project" value="InterPro"/>
</dbReference>
<protein>
    <submittedName>
        <fullName evidence="9">Tetratricopeptide repeat protein 19, mitochondrial</fullName>
    </submittedName>
</protein>
<dbReference type="GeneID" id="106167955"/>
<comment type="subcellular location">
    <subcellularLocation>
        <location evidence="1">Mitochondrion</location>
    </subcellularLocation>
</comment>
<dbReference type="Pfam" id="PF00515">
    <property type="entry name" value="TPR_1"/>
    <property type="match status" value="1"/>
</dbReference>
<organism evidence="8 9">
    <name type="scientific">Lingula anatina</name>
    <name type="common">Brachiopod</name>
    <name type="synonym">Lingula unguis</name>
    <dbReference type="NCBI Taxonomy" id="7574"/>
    <lineage>
        <taxon>Eukaryota</taxon>
        <taxon>Metazoa</taxon>
        <taxon>Spiralia</taxon>
        <taxon>Lophotrochozoa</taxon>
        <taxon>Brachiopoda</taxon>
        <taxon>Linguliformea</taxon>
        <taxon>Lingulata</taxon>
        <taxon>Lingulida</taxon>
        <taxon>Linguloidea</taxon>
        <taxon>Lingulidae</taxon>
        <taxon>Lingula</taxon>
    </lineage>
</organism>
<dbReference type="SUPFAM" id="SSF48452">
    <property type="entry name" value="TPR-like"/>
    <property type="match status" value="1"/>
</dbReference>
<gene>
    <name evidence="9" type="primary">LOC106167955</name>
</gene>
<keyword evidence="5" id="KW-0809">Transit peptide</keyword>
<dbReference type="InterPro" id="IPR019734">
    <property type="entry name" value="TPR_rpt"/>
</dbReference>
<evidence type="ECO:0000256" key="7">
    <source>
        <dbReference type="PROSITE-ProRule" id="PRU00339"/>
    </source>
</evidence>
<keyword evidence="6" id="KW-0496">Mitochondrion</keyword>
<dbReference type="STRING" id="7574.A0A1S3IVU8"/>
<dbReference type="Pfam" id="PF13424">
    <property type="entry name" value="TPR_12"/>
    <property type="match status" value="1"/>
</dbReference>
<dbReference type="Gene3D" id="1.25.40.10">
    <property type="entry name" value="Tetratricopeptide repeat domain"/>
    <property type="match status" value="2"/>
</dbReference>
<feature type="repeat" description="TPR" evidence="7">
    <location>
        <begin position="316"/>
        <end position="349"/>
    </location>
</feature>
<dbReference type="FunCoup" id="A0A1S3IVU8">
    <property type="interactions" value="1332"/>
</dbReference>
<dbReference type="SMART" id="SM00028">
    <property type="entry name" value="TPR"/>
    <property type="match status" value="3"/>
</dbReference>
<proteinExistence type="inferred from homology"/>
<dbReference type="OrthoDB" id="5986190at2759"/>
<evidence type="ECO:0000256" key="6">
    <source>
        <dbReference type="ARBA" id="ARBA00023128"/>
    </source>
</evidence>
<accession>A0A1S3IVU8</accession>
<keyword evidence="4 7" id="KW-0802">TPR repeat</keyword>
<sequence length="373" mass="42776">MAASLKREVFSKLLFIWRSVNSKVSQQCVSRFQTKQTIIKNIGSSYKLSCQWSYKHRNYQGELPRVSLVALFPVSLAAAKNAEEEKDQNETELVMILRKGIQAQNKSDYKAADEFYHEALHFVYKLHREGKIDDKRLLHLQTNIFDKMANLGLLKGEFDHAEVLFKDTMKGMLQMGLDKTDNALVEISVKLASIYASKQKFDDAELGYQFCVDTMAKKTKEQGLDADLDTTLLYGLCLESQARFWVYQKEYEKALENYHLALDIAAKYLPLDHPQKLVIMNDVSSLYYLKGDMTTAEKYMEEALDVAEVTQVPELPQFYCNQGLIFAQLGRFDEAETSCRKALKVAKDRDDQESVKEALDCLADVRKMKNSVK</sequence>
<dbReference type="PANTHER" id="PTHR13143">
    <property type="entry name" value="TETRATRICOPEPTIDE REPEAT PROTEIN 19"/>
    <property type="match status" value="1"/>
</dbReference>
<evidence type="ECO:0000256" key="2">
    <source>
        <dbReference type="ARBA" id="ARBA00008219"/>
    </source>
</evidence>
<evidence type="ECO:0000256" key="3">
    <source>
        <dbReference type="ARBA" id="ARBA00022737"/>
    </source>
</evidence>
<keyword evidence="3" id="KW-0677">Repeat</keyword>
<dbReference type="RefSeq" id="XP_013402317.1">
    <property type="nucleotide sequence ID" value="XM_013546863.1"/>
</dbReference>
<dbReference type="PANTHER" id="PTHR13143:SF6">
    <property type="entry name" value="TETRATRICOPEPTIDE REPEAT PROTEIN 19, MITOCHONDRIAL"/>
    <property type="match status" value="1"/>
</dbReference>
<dbReference type="InterPro" id="IPR011990">
    <property type="entry name" value="TPR-like_helical_dom_sf"/>
</dbReference>
<dbReference type="GO" id="GO:0005743">
    <property type="term" value="C:mitochondrial inner membrane"/>
    <property type="evidence" value="ECO:0007669"/>
    <property type="project" value="TreeGrafter"/>
</dbReference>
<evidence type="ECO:0000256" key="5">
    <source>
        <dbReference type="ARBA" id="ARBA00022946"/>
    </source>
</evidence>